<dbReference type="PANTHER" id="PTHR33164">
    <property type="entry name" value="TRANSCRIPTIONAL REGULATOR, MARR FAMILY"/>
    <property type="match status" value="1"/>
</dbReference>
<sequence length="168" mass="19132">MKDRVFMAKDSRPARSVATKTLVAGDRWMDDYLPYQLYRVTNRLNVRLQGRLKSIGINLSQWRVLSVLRSFGTLSISGIVEHTLMEQPTVSRVVVQLEQDGMVARQTSAGDSRMTDITLTAKGAETFDSIRESAYRHEKMALDGLDPARLEALRETLRLIEQNIELYD</sequence>
<evidence type="ECO:0000259" key="1">
    <source>
        <dbReference type="PROSITE" id="PS50995"/>
    </source>
</evidence>
<dbReference type="AlphaFoldDB" id="W0A8P9"/>
<dbReference type="InterPro" id="IPR036388">
    <property type="entry name" value="WH-like_DNA-bd_sf"/>
</dbReference>
<dbReference type="GO" id="GO:0006950">
    <property type="term" value="P:response to stress"/>
    <property type="evidence" value="ECO:0007669"/>
    <property type="project" value="TreeGrafter"/>
</dbReference>
<gene>
    <name evidence="2" type="ORF">NX02_04860</name>
</gene>
<proteinExistence type="predicted"/>
<protein>
    <recommendedName>
        <fullName evidence="1">HTH marR-type domain-containing protein</fullName>
    </recommendedName>
</protein>
<dbReference type="EMBL" id="CP006644">
    <property type="protein sequence ID" value="AHE52713.1"/>
    <property type="molecule type" value="Genomic_DNA"/>
</dbReference>
<dbReference type="InterPro" id="IPR036390">
    <property type="entry name" value="WH_DNA-bd_sf"/>
</dbReference>
<dbReference type="PATRIC" id="fig|1123269.5.peg.944"/>
<dbReference type="Gene3D" id="1.10.10.10">
    <property type="entry name" value="Winged helix-like DNA-binding domain superfamily/Winged helix DNA-binding domain"/>
    <property type="match status" value="1"/>
</dbReference>
<dbReference type="SUPFAM" id="SSF46785">
    <property type="entry name" value="Winged helix' DNA-binding domain"/>
    <property type="match status" value="1"/>
</dbReference>
<dbReference type="SMART" id="SM00347">
    <property type="entry name" value="HTH_MARR"/>
    <property type="match status" value="1"/>
</dbReference>
<reference evidence="2 3" key="1">
    <citation type="submission" date="2013-07" db="EMBL/GenBank/DDBJ databases">
        <title>Completed genome of Sphingomonas sanxanigenens NX02.</title>
        <authorList>
            <person name="Ma T."/>
            <person name="Huang H."/>
            <person name="Wu M."/>
            <person name="Li X."/>
            <person name="Li G."/>
        </authorList>
    </citation>
    <scope>NUCLEOTIDE SEQUENCE [LARGE SCALE GENOMIC DNA]</scope>
    <source>
        <strain evidence="2 3">NX02</strain>
    </source>
</reference>
<evidence type="ECO:0000313" key="3">
    <source>
        <dbReference type="Proteomes" id="UP000018851"/>
    </source>
</evidence>
<accession>W0A8P9</accession>
<feature type="domain" description="HTH marR-type" evidence="1">
    <location>
        <begin position="30"/>
        <end position="162"/>
    </location>
</feature>
<dbReference type="InterPro" id="IPR039422">
    <property type="entry name" value="MarR/SlyA-like"/>
</dbReference>
<dbReference type="STRING" id="1123269.NX02_04860"/>
<dbReference type="KEGG" id="ssan:NX02_04860"/>
<evidence type="ECO:0000313" key="2">
    <source>
        <dbReference type="EMBL" id="AHE52713.1"/>
    </source>
</evidence>
<dbReference type="InterPro" id="IPR000835">
    <property type="entry name" value="HTH_MarR-typ"/>
</dbReference>
<dbReference type="Proteomes" id="UP000018851">
    <property type="component" value="Chromosome"/>
</dbReference>
<organism evidence="2 3">
    <name type="scientific">Sphingomonas sanxanigenens DSM 19645 = NX02</name>
    <dbReference type="NCBI Taxonomy" id="1123269"/>
    <lineage>
        <taxon>Bacteria</taxon>
        <taxon>Pseudomonadati</taxon>
        <taxon>Pseudomonadota</taxon>
        <taxon>Alphaproteobacteria</taxon>
        <taxon>Sphingomonadales</taxon>
        <taxon>Sphingomonadaceae</taxon>
        <taxon>Sphingomonas</taxon>
    </lineage>
</organism>
<dbReference type="Pfam" id="PF12802">
    <property type="entry name" value="MarR_2"/>
    <property type="match status" value="1"/>
</dbReference>
<dbReference type="PROSITE" id="PS50995">
    <property type="entry name" value="HTH_MARR_2"/>
    <property type="match status" value="1"/>
</dbReference>
<keyword evidence="3" id="KW-1185">Reference proteome</keyword>
<dbReference type="eggNOG" id="COG1846">
    <property type="taxonomic scope" value="Bacteria"/>
</dbReference>
<dbReference type="HOGENOM" id="CLU_083287_8_4_5"/>
<dbReference type="GO" id="GO:0003700">
    <property type="term" value="F:DNA-binding transcription factor activity"/>
    <property type="evidence" value="ECO:0007669"/>
    <property type="project" value="InterPro"/>
</dbReference>
<name>W0A8P9_9SPHN</name>
<dbReference type="PANTHER" id="PTHR33164:SF43">
    <property type="entry name" value="HTH-TYPE TRANSCRIPTIONAL REPRESSOR YETL"/>
    <property type="match status" value="1"/>
</dbReference>